<dbReference type="KEGG" id="tad:TRIADDRAFT_54148"/>
<evidence type="ECO:0000313" key="1">
    <source>
        <dbReference type="EMBL" id="EDV26834.1"/>
    </source>
</evidence>
<dbReference type="GeneID" id="6752043"/>
<dbReference type="AlphaFoldDB" id="B3RR88"/>
<name>B3RR88_TRIAD</name>
<dbReference type="EMBL" id="DS985243">
    <property type="protein sequence ID" value="EDV26834.1"/>
    <property type="molecule type" value="Genomic_DNA"/>
</dbReference>
<dbReference type="CTD" id="6752043"/>
<gene>
    <name evidence="1" type="ORF">TRIADDRAFT_54148</name>
</gene>
<proteinExistence type="predicted"/>
<dbReference type="Proteomes" id="UP000009022">
    <property type="component" value="Unassembled WGS sequence"/>
</dbReference>
<protein>
    <submittedName>
        <fullName evidence="1">Uncharacterized protein</fullName>
    </submittedName>
</protein>
<dbReference type="SUPFAM" id="SSF48371">
    <property type="entry name" value="ARM repeat"/>
    <property type="match status" value="1"/>
</dbReference>
<reference evidence="1 2" key="1">
    <citation type="journal article" date="2008" name="Nature">
        <title>The Trichoplax genome and the nature of placozoans.</title>
        <authorList>
            <person name="Srivastava M."/>
            <person name="Begovic E."/>
            <person name="Chapman J."/>
            <person name="Putnam N.H."/>
            <person name="Hellsten U."/>
            <person name="Kawashima T."/>
            <person name="Kuo A."/>
            <person name="Mitros T."/>
            <person name="Salamov A."/>
            <person name="Carpenter M.L."/>
            <person name="Signorovitch A.Y."/>
            <person name="Moreno M.A."/>
            <person name="Kamm K."/>
            <person name="Grimwood J."/>
            <person name="Schmutz J."/>
            <person name="Shapiro H."/>
            <person name="Grigoriev I.V."/>
            <person name="Buss L.W."/>
            <person name="Schierwater B."/>
            <person name="Dellaporta S.L."/>
            <person name="Rokhsar D.S."/>
        </authorList>
    </citation>
    <scope>NUCLEOTIDE SEQUENCE [LARGE SCALE GENOMIC DNA]</scope>
    <source>
        <strain evidence="1 2">Grell-BS-1999</strain>
    </source>
</reference>
<dbReference type="InterPro" id="IPR016024">
    <property type="entry name" value="ARM-type_fold"/>
</dbReference>
<dbReference type="HOGENOM" id="CLU_883770_0_0_1"/>
<keyword evidence="2" id="KW-1185">Reference proteome</keyword>
<dbReference type="InterPro" id="IPR011989">
    <property type="entry name" value="ARM-like"/>
</dbReference>
<evidence type="ECO:0000313" key="2">
    <source>
        <dbReference type="Proteomes" id="UP000009022"/>
    </source>
</evidence>
<dbReference type="InParanoid" id="B3RR88"/>
<accession>B3RR88</accession>
<dbReference type="Gene3D" id="1.25.10.10">
    <property type="entry name" value="Leucine-rich Repeat Variant"/>
    <property type="match status" value="1"/>
</dbReference>
<dbReference type="RefSeq" id="XP_002110830.1">
    <property type="nucleotide sequence ID" value="XM_002110794.1"/>
</dbReference>
<sequence>MKQRQFLKRTTDISLLIELISSPYEGLALKSLQIIAEYAIEILFLRYEIIHKSISVIHNGKSVQFLQCVARTIKQCMNKPLTFIPGVHIDDREYYVALRDNSINICIEVTKILHSLLTEKNQILSSSIANLSQHSNEEVMAALKKIPVVRIYEILASQSPRLCKDALEILHVLLVHGFDDRHDVKSALQFLYGLASSDSMLLQGIIDHDLFSVIFTATRKISDLPTVLTIRALTDIARLATTEQIVRKIIEGMAEIVKKSKSIKFKLITEKLLNFFVLVLLKLEMMRRHGPWWSVAPLAMELIHLLHPMENKYHK</sequence>
<organism evidence="1 2">
    <name type="scientific">Trichoplax adhaerens</name>
    <name type="common">Trichoplax reptans</name>
    <dbReference type="NCBI Taxonomy" id="10228"/>
    <lineage>
        <taxon>Eukaryota</taxon>
        <taxon>Metazoa</taxon>
        <taxon>Placozoa</taxon>
        <taxon>Uniplacotomia</taxon>
        <taxon>Trichoplacea</taxon>
        <taxon>Trichoplacidae</taxon>
        <taxon>Trichoplax</taxon>
    </lineage>
</organism>
<dbReference type="PhylomeDB" id="B3RR88"/>